<dbReference type="AlphaFoldDB" id="A0A1I5DVX3"/>
<evidence type="ECO:0000313" key="1">
    <source>
        <dbReference type="EMBL" id="SFO03379.1"/>
    </source>
</evidence>
<dbReference type="Proteomes" id="UP000198806">
    <property type="component" value="Unassembled WGS sequence"/>
</dbReference>
<sequence length="48" mass="5678">MIEVNIKMTLNAVMERDSKNPTPLLDKEPEDFHFMRFFVLITHNDSLV</sequence>
<gene>
    <name evidence="1" type="ORF">SAMN04489757_10718</name>
</gene>
<reference evidence="1 2" key="1">
    <citation type="submission" date="2016-10" db="EMBL/GenBank/DDBJ databases">
        <authorList>
            <person name="de Groot N.N."/>
        </authorList>
    </citation>
    <scope>NUCLEOTIDE SEQUENCE [LARGE SCALE GENOMIC DNA]</scope>
    <source>
        <strain evidence="1 2">DSM 1283</strain>
    </source>
</reference>
<protein>
    <submittedName>
        <fullName evidence="1">Uncharacterized protein</fullName>
    </submittedName>
</protein>
<organism evidence="1 2">
    <name type="scientific">Anaerocolumna aminovalerica</name>
    <dbReference type="NCBI Taxonomy" id="1527"/>
    <lineage>
        <taxon>Bacteria</taxon>
        <taxon>Bacillati</taxon>
        <taxon>Bacillota</taxon>
        <taxon>Clostridia</taxon>
        <taxon>Lachnospirales</taxon>
        <taxon>Lachnospiraceae</taxon>
        <taxon>Anaerocolumna</taxon>
    </lineage>
</organism>
<evidence type="ECO:0000313" key="2">
    <source>
        <dbReference type="Proteomes" id="UP000198806"/>
    </source>
</evidence>
<name>A0A1I5DVX3_9FIRM</name>
<accession>A0A1I5DVX3</accession>
<keyword evidence="2" id="KW-1185">Reference proteome</keyword>
<proteinExistence type="predicted"/>
<dbReference type="EMBL" id="FOWD01000007">
    <property type="protein sequence ID" value="SFO03379.1"/>
    <property type="molecule type" value="Genomic_DNA"/>
</dbReference>
<dbReference type="RefSeq" id="WP_216397226.1">
    <property type="nucleotide sequence ID" value="NZ_JAHLON010000032.1"/>
</dbReference>